<accession>A0A9P0ZPI5</accession>
<proteinExistence type="predicted"/>
<organism evidence="1 2">
    <name type="scientific">Cuscuta europaea</name>
    <name type="common">European dodder</name>
    <dbReference type="NCBI Taxonomy" id="41803"/>
    <lineage>
        <taxon>Eukaryota</taxon>
        <taxon>Viridiplantae</taxon>
        <taxon>Streptophyta</taxon>
        <taxon>Embryophyta</taxon>
        <taxon>Tracheophyta</taxon>
        <taxon>Spermatophyta</taxon>
        <taxon>Magnoliopsida</taxon>
        <taxon>eudicotyledons</taxon>
        <taxon>Gunneridae</taxon>
        <taxon>Pentapetalae</taxon>
        <taxon>asterids</taxon>
        <taxon>lamiids</taxon>
        <taxon>Solanales</taxon>
        <taxon>Convolvulaceae</taxon>
        <taxon>Cuscuteae</taxon>
        <taxon>Cuscuta</taxon>
        <taxon>Cuscuta subgen. Cuscuta</taxon>
    </lineage>
</organism>
<comment type="caution">
    <text evidence="1">The sequence shown here is derived from an EMBL/GenBank/DDBJ whole genome shotgun (WGS) entry which is preliminary data.</text>
</comment>
<name>A0A9P0ZPI5_CUSEU</name>
<evidence type="ECO:0000313" key="1">
    <source>
        <dbReference type="EMBL" id="CAH9109384.1"/>
    </source>
</evidence>
<dbReference type="AlphaFoldDB" id="A0A9P0ZPI5"/>
<protein>
    <submittedName>
        <fullName evidence="1">Uncharacterized protein</fullName>
    </submittedName>
</protein>
<dbReference type="EMBL" id="CAMAPE010000052">
    <property type="protein sequence ID" value="CAH9109384.1"/>
    <property type="molecule type" value="Genomic_DNA"/>
</dbReference>
<gene>
    <name evidence="1" type="ORF">CEURO_LOCUS18478</name>
</gene>
<dbReference type="OrthoDB" id="10533954at2759"/>
<evidence type="ECO:0000313" key="2">
    <source>
        <dbReference type="Proteomes" id="UP001152484"/>
    </source>
</evidence>
<dbReference type="Proteomes" id="UP001152484">
    <property type="component" value="Unassembled WGS sequence"/>
</dbReference>
<keyword evidence="2" id="KW-1185">Reference proteome</keyword>
<reference evidence="1" key="1">
    <citation type="submission" date="2022-07" db="EMBL/GenBank/DDBJ databases">
        <authorList>
            <person name="Macas J."/>
            <person name="Novak P."/>
            <person name="Neumann P."/>
        </authorList>
    </citation>
    <scope>NUCLEOTIDE SEQUENCE</scope>
</reference>
<sequence length="114" mass="11494">MHACISCGGGGGGLRSIDRASNLLKHSVVDSERSFEHSVEGGIRKGSGGVFAEEVGGDEMKAGALTVEHRIGGASLRPGTHSEVSEALRDGERVSLAARLLEEASPGGVVGVGG</sequence>